<name>A0ABY4ZUV5_9CAUL</name>
<dbReference type="SMART" id="SM00342">
    <property type="entry name" value="HTH_ARAC"/>
    <property type="match status" value="1"/>
</dbReference>
<dbReference type="PROSITE" id="PS01124">
    <property type="entry name" value="HTH_ARAC_FAMILY_2"/>
    <property type="match status" value="1"/>
</dbReference>
<dbReference type="InterPro" id="IPR050204">
    <property type="entry name" value="AraC_XylS_family_regulators"/>
</dbReference>
<reference evidence="5 6" key="1">
    <citation type="submission" date="2022-04" db="EMBL/GenBank/DDBJ databases">
        <title>Genome sequence of soybean root-associated Caulobacter segnis RL271.</title>
        <authorList>
            <person name="Longley R."/>
            <person name="Bonito G."/>
            <person name="Trigodet F."/>
            <person name="Crosson S."/>
            <person name="Fiebig A."/>
        </authorList>
    </citation>
    <scope>NUCLEOTIDE SEQUENCE [LARGE SCALE GENOMIC DNA]</scope>
    <source>
        <strain evidence="5 6">RL271</strain>
    </source>
</reference>
<evidence type="ECO:0000256" key="1">
    <source>
        <dbReference type="ARBA" id="ARBA00023015"/>
    </source>
</evidence>
<dbReference type="Gene3D" id="1.10.10.60">
    <property type="entry name" value="Homeodomain-like"/>
    <property type="match status" value="1"/>
</dbReference>
<dbReference type="InterPro" id="IPR020449">
    <property type="entry name" value="Tscrpt_reg_AraC-type_HTH"/>
</dbReference>
<accession>A0ABY4ZUV5</accession>
<dbReference type="InterPro" id="IPR035418">
    <property type="entry name" value="AraC-bd_2"/>
</dbReference>
<proteinExistence type="predicted"/>
<keyword evidence="6" id="KW-1185">Reference proteome</keyword>
<dbReference type="PRINTS" id="PR00032">
    <property type="entry name" value="HTHARAC"/>
</dbReference>
<evidence type="ECO:0000256" key="2">
    <source>
        <dbReference type="ARBA" id="ARBA00023125"/>
    </source>
</evidence>
<dbReference type="SUPFAM" id="SSF46689">
    <property type="entry name" value="Homeodomain-like"/>
    <property type="match status" value="1"/>
</dbReference>
<evidence type="ECO:0000313" key="6">
    <source>
        <dbReference type="Proteomes" id="UP001057520"/>
    </source>
</evidence>
<keyword evidence="3" id="KW-0804">Transcription</keyword>
<organism evidence="5 6">
    <name type="scientific">Caulobacter segnis</name>
    <dbReference type="NCBI Taxonomy" id="88688"/>
    <lineage>
        <taxon>Bacteria</taxon>
        <taxon>Pseudomonadati</taxon>
        <taxon>Pseudomonadota</taxon>
        <taxon>Alphaproteobacteria</taxon>
        <taxon>Caulobacterales</taxon>
        <taxon>Caulobacteraceae</taxon>
        <taxon>Caulobacter</taxon>
    </lineage>
</organism>
<keyword evidence="1" id="KW-0805">Transcription regulation</keyword>
<evidence type="ECO:0000259" key="4">
    <source>
        <dbReference type="PROSITE" id="PS01124"/>
    </source>
</evidence>
<dbReference type="InterPro" id="IPR009057">
    <property type="entry name" value="Homeodomain-like_sf"/>
</dbReference>
<dbReference type="PANTHER" id="PTHR46796:SF6">
    <property type="entry name" value="ARAC SUBFAMILY"/>
    <property type="match status" value="1"/>
</dbReference>
<dbReference type="PANTHER" id="PTHR46796">
    <property type="entry name" value="HTH-TYPE TRANSCRIPTIONAL ACTIVATOR RHAS-RELATED"/>
    <property type="match status" value="1"/>
</dbReference>
<dbReference type="Pfam" id="PF14525">
    <property type="entry name" value="AraC_binding_2"/>
    <property type="match status" value="1"/>
</dbReference>
<protein>
    <submittedName>
        <fullName evidence="5">Helix-turn-helix domain-containing protein</fullName>
    </submittedName>
</protein>
<dbReference type="Pfam" id="PF12833">
    <property type="entry name" value="HTH_18"/>
    <property type="match status" value="1"/>
</dbReference>
<dbReference type="EMBL" id="CP096040">
    <property type="protein sequence ID" value="USQ95721.1"/>
    <property type="molecule type" value="Genomic_DNA"/>
</dbReference>
<dbReference type="Proteomes" id="UP001057520">
    <property type="component" value="Chromosome"/>
</dbReference>
<sequence length="345" mass="37148">MSSDSALPHFQAGTRVTPGRPGAEAYADAIAPIFDIGLRDVDAAGPDLGINSFNIGPLLLGQAHMSQAAFTYGRDARKIAATGLELILVQIIVDGEDVRRAGRDEITARPGDVCLLDLTRTFQSETARCTNINLALPRDAFDARDIDLDPLHGLVLRRESAGAQLLRSHAESLMRVAPDLRPDEAYGVGRATTDLLAGLTLGLRGAEARRAAADTQRARVRRFIDAHLADPDLGAERLCRQFGLSRASLYRLFAPLGGVSEHIRNRRLRRVFDALSDPAQPLAMAQVAERYGFTVWSSFSRAFKTRFGMTPGEARGQGATAAARASVLQAANGGLPDWLRALDAA</sequence>
<gene>
    <name evidence="5" type="ORF">MZV50_24820</name>
</gene>
<evidence type="ECO:0000313" key="5">
    <source>
        <dbReference type="EMBL" id="USQ95721.1"/>
    </source>
</evidence>
<dbReference type="InterPro" id="IPR018060">
    <property type="entry name" value="HTH_AraC"/>
</dbReference>
<keyword evidence="2" id="KW-0238">DNA-binding</keyword>
<feature type="domain" description="HTH araC/xylS-type" evidence="4">
    <location>
        <begin position="218"/>
        <end position="317"/>
    </location>
</feature>
<evidence type="ECO:0000256" key="3">
    <source>
        <dbReference type="ARBA" id="ARBA00023163"/>
    </source>
</evidence>